<gene>
    <name evidence="1" type="ORF">METZ01_LOCUS100054</name>
</gene>
<protein>
    <recommendedName>
        <fullName evidence="2">DUF1800 domain-containing protein</fullName>
    </recommendedName>
</protein>
<reference evidence="1" key="1">
    <citation type="submission" date="2018-05" db="EMBL/GenBank/DDBJ databases">
        <authorList>
            <person name="Lanie J.A."/>
            <person name="Ng W.-L."/>
            <person name="Kazmierczak K.M."/>
            <person name="Andrzejewski T.M."/>
            <person name="Davidsen T.M."/>
            <person name="Wayne K.J."/>
            <person name="Tettelin H."/>
            <person name="Glass J.I."/>
            <person name="Rusch D."/>
            <person name="Podicherti R."/>
            <person name="Tsui H.-C.T."/>
            <person name="Winkler M.E."/>
        </authorList>
    </citation>
    <scope>NUCLEOTIDE SEQUENCE</scope>
</reference>
<evidence type="ECO:0000313" key="1">
    <source>
        <dbReference type="EMBL" id="SVA47200.1"/>
    </source>
</evidence>
<evidence type="ECO:0008006" key="2">
    <source>
        <dbReference type="Google" id="ProtNLM"/>
    </source>
</evidence>
<dbReference type="Pfam" id="PF08811">
    <property type="entry name" value="DUF1800"/>
    <property type="match status" value="1"/>
</dbReference>
<dbReference type="EMBL" id="UINC01010627">
    <property type="protein sequence ID" value="SVA47200.1"/>
    <property type="molecule type" value="Genomic_DNA"/>
</dbReference>
<organism evidence="1">
    <name type="scientific">marine metagenome</name>
    <dbReference type="NCBI Taxonomy" id="408172"/>
    <lineage>
        <taxon>unclassified sequences</taxon>
        <taxon>metagenomes</taxon>
        <taxon>ecological metagenomes</taxon>
    </lineage>
</organism>
<dbReference type="InterPro" id="IPR014917">
    <property type="entry name" value="DUF1800"/>
</dbReference>
<sequence>MSLDPLTSNLGQLRAKHLLRRCLFHYNNVLLSEMSNLTAADAIDQLLLDDTITYNEPYDPLPLDAPHGYWLSSGIYPPDIQNQGRKRGLLSAWWWYNMINRANLKDKLTFFLHTTFTIASGDVGASHYFYDHLRLLEFYSEGNLRELAKKITLDNAMLNYLDNTQNNANNPNENYAREFLELFTITKGEQVGEGDYTTYTEQDVIETAKVFSGFKTMLDRSIIDPDTNIPMGRLSINQHDQGVKTFSYAFDNYELTGGNSEETIFNELHEFVDMVFNKEATALAYVKKLYRFFVKSEWDQEVENTILLPLAQQLYQENYNIFPVVKRLLKSQHFFDAADSDSTDEILGSIVKSPVQLLSSTITNLGFSIPSPEDDMENYYKFSINFLRNTYFPMSGMNLFAPDTVAGHPAIYQSPDFDRHWFSSSTILARYRLIECLITGRNKLGGNGQFGSELDTVAFVENTSANPGNIYYLIDEIANILYPNPIATARVNYFAELILEDYPSYYWTDTWDEYLATGENTTVKNRLDLLIGAMINAPEYQLM</sequence>
<proteinExistence type="predicted"/>
<dbReference type="AlphaFoldDB" id="A0A381W3U1"/>
<accession>A0A381W3U1</accession>
<name>A0A381W3U1_9ZZZZ</name>